<reference evidence="2 3" key="1">
    <citation type="journal article" date="2017" name="BMC Genomics">
        <title>Comparative genomic and phylogenomic analyses of the Bifidobacteriaceae family.</title>
        <authorList>
            <person name="Lugli G.A."/>
            <person name="Milani C."/>
            <person name="Turroni F."/>
            <person name="Duranti S."/>
            <person name="Mancabelli L."/>
            <person name="Mangifesta M."/>
            <person name="Ferrario C."/>
            <person name="Modesto M."/>
            <person name="Mattarelli P."/>
            <person name="Jiri K."/>
            <person name="van Sinderen D."/>
            <person name="Ventura M."/>
        </authorList>
    </citation>
    <scope>NUCLEOTIDE SEQUENCE [LARGE SCALE GENOMIC DNA]</scope>
    <source>
        <strain evidence="2 3">LMG 21773</strain>
    </source>
</reference>
<comment type="caution">
    <text evidence="2">The sequence shown here is derived from an EMBL/GenBank/DDBJ whole genome shotgun (WGS) entry which is preliminary data.</text>
</comment>
<feature type="domain" description="MvaI/BcnI restriction endonuclease" evidence="1">
    <location>
        <begin position="183"/>
        <end position="383"/>
    </location>
</feature>
<dbReference type="EMBL" id="MWWU01000001">
    <property type="protein sequence ID" value="OZG56868.1"/>
    <property type="molecule type" value="Genomic_DNA"/>
</dbReference>
<proteinExistence type="predicted"/>
<dbReference type="Pfam" id="PF15515">
    <property type="entry name" value="MvaI_BcnI"/>
    <property type="match status" value="1"/>
</dbReference>
<dbReference type="InterPro" id="IPR043005">
    <property type="entry name" value="MvaI_BcnI_rec"/>
</dbReference>
<accession>A0A261FCN7</accession>
<dbReference type="RefSeq" id="WP_094689293.1">
    <property type="nucleotide sequence ID" value="NZ_JACBYZ010000001.1"/>
</dbReference>
<name>A0A261FCN7_9BIFI</name>
<dbReference type="GO" id="GO:0004519">
    <property type="term" value="F:endonuclease activity"/>
    <property type="evidence" value="ECO:0007669"/>
    <property type="project" value="UniProtKB-KW"/>
</dbReference>
<keyword evidence="2" id="KW-0255">Endonuclease</keyword>
<evidence type="ECO:0000259" key="1">
    <source>
        <dbReference type="Pfam" id="PF15515"/>
    </source>
</evidence>
<dbReference type="Gene3D" id="3.30.70.3570">
    <property type="entry name" value="MvaI/BcnI restriction endonuclease, recognition domain"/>
    <property type="match status" value="1"/>
</dbReference>
<dbReference type="InterPro" id="IPR029127">
    <property type="entry name" value="MvaI_BcnI"/>
</dbReference>
<organism evidence="2 3">
    <name type="scientific">Aeriscardovia aeriphila</name>
    <dbReference type="NCBI Taxonomy" id="218139"/>
    <lineage>
        <taxon>Bacteria</taxon>
        <taxon>Bacillati</taxon>
        <taxon>Actinomycetota</taxon>
        <taxon>Actinomycetes</taxon>
        <taxon>Bifidobacteriales</taxon>
        <taxon>Bifidobacteriaceae</taxon>
        <taxon>Aeriscardovia</taxon>
    </lineage>
</organism>
<evidence type="ECO:0000313" key="3">
    <source>
        <dbReference type="Proteomes" id="UP000228976"/>
    </source>
</evidence>
<dbReference type="InterPro" id="IPR043004">
    <property type="entry name" value="MvaI_BcnI_cat"/>
</dbReference>
<dbReference type="Proteomes" id="UP000228976">
    <property type="component" value="Unassembled WGS sequence"/>
</dbReference>
<keyword evidence="2" id="KW-0378">Hydrolase</keyword>
<dbReference type="Gene3D" id="3.40.210.20">
    <property type="entry name" value="MvaI/BcnI restriction endonuclease, catalytic domain"/>
    <property type="match status" value="1"/>
</dbReference>
<keyword evidence="2" id="KW-0540">Nuclease</keyword>
<sequence length="435" mass="49492">MSDKDFGSIEYITKRAARVSESAHGRTILEQLTTALMVLMRYPRLKYSFLLPTETGLSKSILDSVKPMRDFLKDAGLHDFALQRQGIGDKVTLDGCIITENDTIQTPMSLYRPNTKTGDPRVWFFKLNQYVLPWSLLAIVTDGYTVYALDCSTDVLNNPETSVILARCNSDSNLTPFESKLLDRLRSISHKGWIPSIKHGDTAVGMTLEDELGIPPNSDRGPDWNGIELKCQRVGNNSRHVLFAEKPNWGLSAYNERELLDTFGYWDEKNKRTSLYSTIYGHHRNPQGFLLKPLASEDEMTVQYESANGTSAIEEVSVWEMEKLRTHLRNKHAHTFWIEAETRRVSGKEEFHYIAATLTRNPDYMQLENLISQGHITQDFTMHLAPATGRGKADINLPESDPRLLKTRDHGFLWKADGTGMRTLFGNGDRYNLQQ</sequence>
<dbReference type="CDD" id="cd22347">
    <property type="entry name" value="PDDEXK_nuclease"/>
    <property type="match status" value="1"/>
</dbReference>
<keyword evidence="3" id="KW-1185">Reference proteome</keyword>
<gene>
    <name evidence="2" type="ORF">AEAE_0177</name>
</gene>
<dbReference type="OrthoDB" id="9204522at2"/>
<protein>
    <submittedName>
        <fullName evidence="2">MvaI/BcnI restriction endonuclease family</fullName>
    </submittedName>
</protein>
<dbReference type="AlphaFoldDB" id="A0A261FCN7"/>
<evidence type="ECO:0000313" key="2">
    <source>
        <dbReference type="EMBL" id="OZG56868.1"/>
    </source>
</evidence>